<gene>
    <name evidence="3" type="ORF">AB835_09835</name>
</gene>
<dbReference type="InterPro" id="IPR038109">
    <property type="entry name" value="DNA_bind_recomb_sf"/>
</dbReference>
<protein>
    <recommendedName>
        <fullName evidence="2">Recombinase domain-containing protein</fullName>
    </recommendedName>
</protein>
<dbReference type="Pfam" id="PF13408">
    <property type="entry name" value="Zn_ribbon_recom"/>
    <property type="match status" value="1"/>
</dbReference>
<dbReference type="PANTHER" id="PTHR30461">
    <property type="entry name" value="DNA-INVERTASE FROM LAMBDOID PROPHAGE"/>
    <property type="match status" value="1"/>
</dbReference>
<evidence type="ECO:0000256" key="1">
    <source>
        <dbReference type="SAM" id="Coils"/>
    </source>
</evidence>
<dbReference type="Proteomes" id="UP000242502">
    <property type="component" value="Unassembled WGS sequence"/>
</dbReference>
<evidence type="ECO:0000313" key="4">
    <source>
        <dbReference type="Proteomes" id="UP000242502"/>
    </source>
</evidence>
<sequence>MGFKYEEIKPHGKLLVHDEPAASIITEMMEGFASGRFQTKRECKYFLESKHEYPKQAASGKLGNNHVDHILSNPLYAGYIEYKPWGVELRKGLHEGMVSYETFLKIQERLKGRAYAPARKDLNQDFPLRNAVACGACGNALTAAWSKSGTGKRYPYYVCQNRKCDYKGKSIRRDVIEGEFETLLKKLTPSKELIMAADMMFKKLWTHQEQTAKHRAKLLQQESKTAQNNIDKLLDKIVESESASVTRALEKRVTTLEDKQRVIDEKIANCGKPIRPFDEMYRTALNYLANPYKLWALGGLKEKRAVLKLTFTDHLI</sequence>
<dbReference type="GO" id="GO:0003677">
    <property type="term" value="F:DNA binding"/>
    <property type="evidence" value="ECO:0007669"/>
    <property type="project" value="InterPro"/>
</dbReference>
<keyword evidence="1" id="KW-0175">Coiled coil</keyword>
<dbReference type="InterPro" id="IPR025827">
    <property type="entry name" value="Zn_ribbon_recom_dom"/>
</dbReference>
<reference evidence="3 4" key="1">
    <citation type="journal article" date="2016" name="Appl. Environ. Microbiol.">
        <title>Lack of Overt Genome Reduction in the Bryostatin-Producing Bryozoan Symbiont "Candidatus Endobugula sertula".</title>
        <authorList>
            <person name="Miller I.J."/>
            <person name="Vanee N."/>
            <person name="Fong S.S."/>
            <person name="Lim-Fong G.E."/>
            <person name="Kwan J.C."/>
        </authorList>
    </citation>
    <scope>NUCLEOTIDE SEQUENCE [LARGE SCALE GENOMIC DNA]</scope>
    <source>
        <strain evidence="3">AB1-4</strain>
    </source>
</reference>
<evidence type="ECO:0000259" key="2">
    <source>
        <dbReference type="PROSITE" id="PS51737"/>
    </source>
</evidence>
<comment type="caution">
    <text evidence="3">The sequence shown here is derived from an EMBL/GenBank/DDBJ whole genome shotgun (WGS) entry which is preliminary data.</text>
</comment>
<dbReference type="PANTHER" id="PTHR30461:SF23">
    <property type="entry name" value="DNA RECOMBINASE-RELATED"/>
    <property type="match status" value="1"/>
</dbReference>
<feature type="domain" description="Recombinase" evidence="2">
    <location>
        <begin position="2"/>
        <end position="116"/>
    </location>
</feature>
<proteinExistence type="predicted"/>
<evidence type="ECO:0000313" key="3">
    <source>
        <dbReference type="EMBL" id="ODS23248.1"/>
    </source>
</evidence>
<dbReference type="STRING" id="62101.AB835_09835"/>
<dbReference type="Gene3D" id="3.90.1750.20">
    <property type="entry name" value="Putative Large Serine Recombinase, Chain B, Domain 2"/>
    <property type="match status" value="1"/>
</dbReference>
<organism evidence="3 4">
    <name type="scientific">Candidatus Endobugula sertula</name>
    <name type="common">Bugula neritina bacterial symbiont</name>
    <dbReference type="NCBI Taxonomy" id="62101"/>
    <lineage>
        <taxon>Bacteria</taxon>
        <taxon>Pseudomonadati</taxon>
        <taxon>Pseudomonadota</taxon>
        <taxon>Gammaproteobacteria</taxon>
        <taxon>Cellvibrionales</taxon>
        <taxon>Cellvibrionaceae</taxon>
        <taxon>Candidatus Endobugula</taxon>
    </lineage>
</organism>
<dbReference type="InterPro" id="IPR050639">
    <property type="entry name" value="SSR_resolvase"/>
</dbReference>
<dbReference type="GO" id="GO:0000150">
    <property type="term" value="F:DNA strand exchange activity"/>
    <property type="evidence" value="ECO:0007669"/>
    <property type="project" value="InterPro"/>
</dbReference>
<dbReference type="InterPro" id="IPR011109">
    <property type="entry name" value="DNA_bind_recombinase_dom"/>
</dbReference>
<dbReference type="EMBL" id="MDLC01000034">
    <property type="protein sequence ID" value="ODS23248.1"/>
    <property type="molecule type" value="Genomic_DNA"/>
</dbReference>
<feature type="coiled-coil region" evidence="1">
    <location>
        <begin position="216"/>
        <end position="243"/>
    </location>
</feature>
<name>A0A1D2QNU8_9GAMM</name>
<dbReference type="PROSITE" id="PS51737">
    <property type="entry name" value="RECOMBINASE_DNA_BIND"/>
    <property type="match status" value="1"/>
</dbReference>
<dbReference type="Pfam" id="PF07508">
    <property type="entry name" value="Recombinase"/>
    <property type="match status" value="1"/>
</dbReference>
<accession>A0A1D2QNU8</accession>
<dbReference type="AlphaFoldDB" id="A0A1D2QNU8"/>